<dbReference type="RefSeq" id="WP_004847963.1">
    <property type="nucleotide sequence ID" value="NZ_DS264376.1"/>
</dbReference>
<reference evidence="1 2" key="2">
    <citation type="submission" date="2007-04" db="EMBL/GenBank/DDBJ databases">
        <title>Draft genome sequence of Ruminococcus torques (ATCC 27756).</title>
        <authorList>
            <person name="Sudarsanam P."/>
            <person name="Ley R."/>
            <person name="Guruge J."/>
            <person name="Turnbaugh P.J."/>
            <person name="Mahowald M."/>
            <person name="Liep D."/>
            <person name="Gordon J."/>
        </authorList>
    </citation>
    <scope>NUCLEOTIDE SEQUENCE [LARGE SCALE GENOMIC DNA]</scope>
    <source>
        <strain evidence="1 2">ATCC 27756</strain>
    </source>
</reference>
<name>A5KMN4_9FIRM</name>
<evidence type="ECO:0000313" key="1">
    <source>
        <dbReference type="EMBL" id="EDK24253.1"/>
    </source>
</evidence>
<dbReference type="EMBL" id="AAVP02000006">
    <property type="protein sequence ID" value="EDK24253.1"/>
    <property type="molecule type" value="Genomic_DNA"/>
</dbReference>
<organism evidence="1 2">
    <name type="scientific">[Ruminococcus] torques ATCC 27756</name>
    <dbReference type="NCBI Taxonomy" id="411460"/>
    <lineage>
        <taxon>Bacteria</taxon>
        <taxon>Bacillati</taxon>
        <taxon>Bacillota</taxon>
        <taxon>Clostridia</taxon>
        <taxon>Lachnospirales</taxon>
        <taxon>Lachnospiraceae</taxon>
        <taxon>Mediterraneibacter</taxon>
    </lineage>
</organism>
<dbReference type="PaxDb" id="411460-RUMTOR_01507"/>
<protein>
    <submittedName>
        <fullName evidence="1">Uncharacterized protein</fullName>
    </submittedName>
</protein>
<gene>
    <name evidence="1" type="ORF">RUMTOR_01507</name>
</gene>
<evidence type="ECO:0000313" key="2">
    <source>
        <dbReference type="Proteomes" id="UP000003577"/>
    </source>
</evidence>
<dbReference type="AlphaFoldDB" id="A5KMN4"/>
<proteinExistence type="predicted"/>
<reference evidence="1 2" key="1">
    <citation type="submission" date="2007-03" db="EMBL/GenBank/DDBJ databases">
        <authorList>
            <person name="Fulton L."/>
            <person name="Clifton S."/>
            <person name="Fulton B."/>
            <person name="Xu J."/>
            <person name="Minx P."/>
            <person name="Pepin K.H."/>
            <person name="Johnson M."/>
            <person name="Thiruvilangam P."/>
            <person name="Bhonagiri V."/>
            <person name="Nash W.E."/>
            <person name="Mardis E.R."/>
            <person name="Wilson R.K."/>
        </authorList>
    </citation>
    <scope>NUCLEOTIDE SEQUENCE [LARGE SCALE GENOMIC DNA]</scope>
    <source>
        <strain evidence="1 2">ATCC 27756</strain>
    </source>
</reference>
<comment type="caution">
    <text evidence="1">The sequence shown here is derived from an EMBL/GenBank/DDBJ whole genome shotgun (WGS) entry which is preliminary data.</text>
</comment>
<dbReference type="HOGENOM" id="CLU_3084441_0_0_9"/>
<sequence>MFIDEYYNKRKDRELEAVVLLAKVYYVKYRKNQESRVFMNNSYYLQNMRKVN</sequence>
<dbReference type="Proteomes" id="UP000003577">
    <property type="component" value="Unassembled WGS sequence"/>
</dbReference>
<accession>A5KMN4</accession>